<dbReference type="Pfam" id="PF07690">
    <property type="entry name" value="MFS_1"/>
    <property type="match status" value="1"/>
</dbReference>
<dbReference type="AlphaFoldDB" id="A0A286H3A8"/>
<sequence length="393" mass="39915">MAVVLVLGLLTALGPLSIDLYLPAFPVLRHDLGATDGMVQATLAGMTIGLGAGQLVVGAWSDRVGRRRPLLLSTALHVLATLACAMASTGQILVVCRVVQGIGAAGSAVLVLAIVRDLADGQALAVLLSRVTLVTTTVPLLAPVLGAELLPVVGWRGIFLILAATSAVMLVTTVLVIPETADRRSRPAPLTVRVRAVWADRAFRRATLVASMTYAGVYAYVAASPLLLQDAFDLSARAFAVVFLCNSLGLVAGVQLASLLVRRYGTASTLAGFTVVTAAAAAAILPLQAWGTGAVLVCLWFFVAGCGGCFPCAEAISLDGQGAQAGTATSVHGFATFTVAGLVSPIAGLVGITDATPVALVLLATSLISLVGTGLLLRAPAQPDPGDPAVART</sequence>
<keyword evidence="3" id="KW-0813">Transport</keyword>
<feature type="transmembrane region" description="Helical" evidence="8">
    <location>
        <begin position="127"/>
        <end position="146"/>
    </location>
</feature>
<dbReference type="InterPro" id="IPR011701">
    <property type="entry name" value="MFS"/>
</dbReference>
<dbReference type="InterPro" id="IPR020846">
    <property type="entry name" value="MFS_dom"/>
</dbReference>
<keyword evidence="4" id="KW-1003">Cell membrane</keyword>
<feature type="transmembrane region" description="Helical" evidence="8">
    <location>
        <begin position="269"/>
        <end position="287"/>
    </location>
</feature>
<gene>
    <name evidence="10" type="ORF">SAMN06272739_3469</name>
</gene>
<evidence type="ECO:0000256" key="1">
    <source>
        <dbReference type="ARBA" id="ARBA00004651"/>
    </source>
</evidence>
<comment type="subcellular location">
    <subcellularLocation>
        <location evidence="1">Cell membrane</location>
        <topology evidence="1">Multi-pass membrane protein</topology>
    </subcellularLocation>
</comment>
<feature type="domain" description="Major facilitator superfamily (MFS) profile" evidence="9">
    <location>
        <begin position="3"/>
        <end position="381"/>
    </location>
</feature>
<evidence type="ECO:0000313" key="11">
    <source>
        <dbReference type="Proteomes" id="UP000219482"/>
    </source>
</evidence>
<dbReference type="CDD" id="cd17320">
    <property type="entry name" value="MFS_MdfA_MDR_like"/>
    <property type="match status" value="1"/>
</dbReference>
<evidence type="ECO:0000259" key="9">
    <source>
        <dbReference type="PROSITE" id="PS50850"/>
    </source>
</evidence>
<keyword evidence="6 8" id="KW-1133">Transmembrane helix</keyword>
<dbReference type="InterPro" id="IPR005829">
    <property type="entry name" value="Sugar_transporter_CS"/>
</dbReference>
<organism evidence="10 11">
    <name type="scientific">Blastococcus haudaquaticus</name>
    <dbReference type="NCBI Taxonomy" id="1938745"/>
    <lineage>
        <taxon>Bacteria</taxon>
        <taxon>Bacillati</taxon>
        <taxon>Actinomycetota</taxon>
        <taxon>Actinomycetes</taxon>
        <taxon>Geodermatophilales</taxon>
        <taxon>Geodermatophilaceae</taxon>
        <taxon>Blastococcus</taxon>
    </lineage>
</organism>
<comment type="similarity">
    <text evidence="2">Belongs to the major facilitator superfamily. Bcr/CmlA family.</text>
</comment>
<dbReference type="PANTHER" id="PTHR42718">
    <property type="entry name" value="MAJOR FACILITATOR SUPERFAMILY MULTIDRUG TRANSPORTER MFSC"/>
    <property type="match status" value="1"/>
</dbReference>
<dbReference type="GO" id="GO:0005886">
    <property type="term" value="C:plasma membrane"/>
    <property type="evidence" value="ECO:0007669"/>
    <property type="project" value="UniProtKB-SubCell"/>
</dbReference>
<evidence type="ECO:0000256" key="7">
    <source>
        <dbReference type="ARBA" id="ARBA00023136"/>
    </source>
</evidence>
<feature type="transmembrane region" description="Helical" evidence="8">
    <location>
        <begin position="98"/>
        <end position="115"/>
    </location>
</feature>
<evidence type="ECO:0000256" key="2">
    <source>
        <dbReference type="ARBA" id="ARBA00006236"/>
    </source>
</evidence>
<evidence type="ECO:0000313" key="10">
    <source>
        <dbReference type="EMBL" id="SOE02265.1"/>
    </source>
</evidence>
<dbReference type="GO" id="GO:1990961">
    <property type="term" value="P:xenobiotic detoxification by transmembrane export across the plasma membrane"/>
    <property type="evidence" value="ECO:0007669"/>
    <property type="project" value="InterPro"/>
</dbReference>
<protein>
    <submittedName>
        <fullName evidence="10">MFS transporter, DHA1 family, bicyclomycin/chloramphenicol resistance protein</fullName>
    </submittedName>
</protein>
<dbReference type="EMBL" id="OCNK01000004">
    <property type="protein sequence ID" value="SOE02265.1"/>
    <property type="molecule type" value="Genomic_DNA"/>
</dbReference>
<reference evidence="11" key="1">
    <citation type="submission" date="2017-09" db="EMBL/GenBank/DDBJ databases">
        <authorList>
            <person name="Varghese N."/>
            <person name="Submissions S."/>
        </authorList>
    </citation>
    <scope>NUCLEOTIDE SEQUENCE [LARGE SCALE GENOMIC DNA]</scope>
    <source>
        <strain evidence="11">DSM 44270</strain>
    </source>
</reference>
<feature type="transmembrane region" description="Helical" evidence="8">
    <location>
        <begin position="158"/>
        <end position="177"/>
    </location>
</feature>
<accession>A0A286H3A8</accession>
<dbReference type="InterPro" id="IPR004812">
    <property type="entry name" value="Efflux_drug-R_Bcr/CmlA"/>
</dbReference>
<name>A0A286H3A8_9ACTN</name>
<feature type="transmembrane region" description="Helical" evidence="8">
    <location>
        <begin position="70"/>
        <end position="92"/>
    </location>
</feature>
<dbReference type="OrthoDB" id="9814303at2"/>
<dbReference type="SUPFAM" id="SSF103473">
    <property type="entry name" value="MFS general substrate transporter"/>
    <property type="match status" value="1"/>
</dbReference>
<dbReference type="Proteomes" id="UP000219482">
    <property type="component" value="Unassembled WGS sequence"/>
</dbReference>
<keyword evidence="5 8" id="KW-0812">Transmembrane</keyword>
<dbReference type="PROSITE" id="PS00216">
    <property type="entry name" value="SUGAR_TRANSPORT_1"/>
    <property type="match status" value="1"/>
</dbReference>
<feature type="transmembrane region" description="Helical" evidence="8">
    <location>
        <begin position="208"/>
        <end position="228"/>
    </location>
</feature>
<feature type="transmembrane region" description="Helical" evidence="8">
    <location>
        <begin position="234"/>
        <end position="257"/>
    </location>
</feature>
<dbReference type="Gene3D" id="1.20.1720.10">
    <property type="entry name" value="Multidrug resistance protein D"/>
    <property type="match status" value="1"/>
</dbReference>
<dbReference type="GO" id="GO:0042910">
    <property type="term" value="F:xenobiotic transmembrane transporter activity"/>
    <property type="evidence" value="ECO:0007669"/>
    <property type="project" value="InterPro"/>
</dbReference>
<dbReference type="InterPro" id="IPR036259">
    <property type="entry name" value="MFS_trans_sf"/>
</dbReference>
<keyword evidence="7 8" id="KW-0472">Membrane</keyword>
<evidence type="ECO:0000256" key="5">
    <source>
        <dbReference type="ARBA" id="ARBA00022692"/>
    </source>
</evidence>
<feature type="transmembrane region" description="Helical" evidence="8">
    <location>
        <begin position="293"/>
        <end position="313"/>
    </location>
</feature>
<evidence type="ECO:0000256" key="6">
    <source>
        <dbReference type="ARBA" id="ARBA00022989"/>
    </source>
</evidence>
<evidence type="ECO:0000256" key="3">
    <source>
        <dbReference type="ARBA" id="ARBA00022448"/>
    </source>
</evidence>
<dbReference type="PANTHER" id="PTHR42718:SF9">
    <property type="entry name" value="MAJOR FACILITATOR SUPERFAMILY MULTIDRUG TRANSPORTER MFSC"/>
    <property type="match status" value="1"/>
</dbReference>
<feature type="transmembrane region" description="Helical" evidence="8">
    <location>
        <begin position="41"/>
        <end position="58"/>
    </location>
</feature>
<dbReference type="RefSeq" id="WP_159961768.1">
    <property type="nucleotide sequence ID" value="NZ_OCNK01000004.1"/>
</dbReference>
<evidence type="ECO:0000256" key="4">
    <source>
        <dbReference type="ARBA" id="ARBA00022475"/>
    </source>
</evidence>
<feature type="transmembrane region" description="Helical" evidence="8">
    <location>
        <begin position="358"/>
        <end position="377"/>
    </location>
</feature>
<dbReference type="NCBIfam" id="TIGR00710">
    <property type="entry name" value="efflux_Bcr_CflA"/>
    <property type="match status" value="1"/>
</dbReference>
<dbReference type="PROSITE" id="PS50850">
    <property type="entry name" value="MFS"/>
    <property type="match status" value="1"/>
</dbReference>
<feature type="transmembrane region" description="Helical" evidence="8">
    <location>
        <begin position="334"/>
        <end position="352"/>
    </location>
</feature>
<evidence type="ECO:0000256" key="8">
    <source>
        <dbReference type="SAM" id="Phobius"/>
    </source>
</evidence>
<proteinExistence type="inferred from homology"/>
<keyword evidence="11" id="KW-1185">Reference proteome</keyword>